<evidence type="ECO:0008006" key="3">
    <source>
        <dbReference type="Google" id="ProtNLM"/>
    </source>
</evidence>
<keyword evidence="2" id="KW-1185">Reference proteome</keyword>
<dbReference type="InterPro" id="IPR012337">
    <property type="entry name" value="RNaseH-like_sf"/>
</dbReference>
<dbReference type="InterPro" id="IPR036397">
    <property type="entry name" value="RNaseH_sf"/>
</dbReference>
<dbReference type="GO" id="GO:0003676">
    <property type="term" value="F:nucleic acid binding"/>
    <property type="evidence" value="ECO:0007669"/>
    <property type="project" value="InterPro"/>
</dbReference>
<accession>A0A4R7JZ54</accession>
<evidence type="ECO:0000313" key="1">
    <source>
        <dbReference type="EMBL" id="TDT43515.1"/>
    </source>
</evidence>
<comment type="caution">
    <text evidence="1">The sequence shown here is derived from an EMBL/GenBank/DDBJ whole genome shotgun (WGS) entry which is preliminary data.</text>
</comment>
<dbReference type="AlphaFoldDB" id="A0A4R7JZ54"/>
<dbReference type="Proteomes" id="UP000295830">
    <property type="component" value="Unassembled WGS sequence"/>
</dbReference>
<reference evidence="1 2" key="1">
    <citation type="submission" date="2019-03" db="EMBL/GenBank/DDBJ databases">
        <title>Genomic Encyclopedia of Type Strains, Phase IV (KMG-IV): sequencing the most valuable type-strain genomes for metagenomic binning, comparative biology and taxonomic classification.</title>
        <authorList>
            <person name="Goeker M."/>
        </authorList>
    </citation>
    <scope>NUCLEOTIDE SEQUENCE [LARGE SCALE GENOMIC DNA]</scope>
    <source>
        <strain evidence="1 2">DSM 15505</strain>
    </source>
</reference>
<dbReference type="EMBL" id="SOAX01000002">
    <property type="protein sequence ID" value="TDT43515.1"/>
    <property type="molecule type" value="Genomic_DNA"/>
</dbReference>
<name>A0A4R7JZ54_9GAMM</name>
<gene>
    <name evidence="1" type="ORF">DES49_1333</name>
</gene>
<protein>
    <recommendedName>
        <fullName evidence="3">Exonuclease</fullName>
    </recommendedName>
</protein>
<sequence>MYILDIEASGLGPESYPIEIAWCSLDGEQSWSVFINPETAGDWEDWDDYAEEAIHGISRDELLREGQDVVTVARELEQRLGGEEVFSDAVPFDDFWLRRLFGAVGSHNPVRLQQLETIYCSRYAIEIGEALSRFEPPHRALADCRGMAELVRSVIGQKGFHEEEV</sequence>
<dbReference type="SUPFAM" id="SSF53098">
    <property type="entry name" value="Ribonuclease H-like"/>
    <property type="match status" value="1"/>
</dbReference>
<organism evidence="1 2">
    <name type="scientific">Halospina denitrificans</name>
    <dbReference type="NCBI Taxonomy" id="332522"/>
    <lineage>
        <taxon>Bacteria</taxon>
        <taxon>Pseudomonadati</taxon>
        <taxon>Pseudomonadota</taxon>
        <taxon>Gammaproteobacteria</taxon>
        <taxon>Halospina</taxon>
    </lineage>
</organism>
<dbReference type="Gene3D" id="3.30.420.10">
    <property type="entry name" value="Ribonuclease H-like superfamily/Ribonuclease H"/>
    <property type="match status" value="1"/>
</dbReference>
<proteinExistence type="predicted"/>
<evidence type="ECO:0000313" key="2">
    <source>
        <dbReference type="Proteomes" id="UP000295830"/>
    </source>
</evidence>